<evidence type="ECO:0000256" key="10">
    <source>
        <dbReference type="PIRSR" id="PIRSR600823-3"/>
    </source>
</evidence>
<evidence type="ECO:0000256" key="13">
    <source>
        <dbReference type="RuleBase" id="RU362060"/>
    </source>
</evidence>
<evidence type="ECO:0000259" key="14">
    <source>
        <dbReference type="PROSITE" id="PS50873"/>
    </source>
</evidence>
<keyword evidence="6 10" id="KW-0408">Iron</keyword>
<dbReference type="Gene3D" id="1.10.420.10">
    <property type="entry name" value="Peroxidase, domain 2"/>
    <property type="match status" value="1"/>
</dbReference>
<dbReference type="InterPro" id="IPR010255">
    <property type="entry name" value="Haem_peroxidase_sf"/>
</dbReference>
<gene>
    <name evidence="15" type="ORF">AMTR_s00123p00050310</name>
</gene>
<evidence type="ECO:0000256" key="6">
    <source>
        <dbReference type="ARBA" id="ARBA00023004"/>
    </source>
</evidence>
<keyword evidence="7 12" id="KW-1015">Disulfide bond</keyword>
<feature type="binding site" evidence="10">
    <location>
        <position position="62"/>
    </location>
    <ligand>
        <name>Ca(2+)</name>
        <dbReference type="ChEBI" id="CHEBI:29108"/>
        <label>1</label>
    </ligand>
</feature>
<dbReference type="Pfam" id="PF00141">
    <property type="entry name" value="peroxidase"/>
    <property type="match status" value="1"/>
</dbReference>
<evidence type="ECO:0000256" key="8">
    <source>
        <dbReference type="PIRSR" id="PIRSR600823-1"/>
    </source>
</evidence>
<dbReference type="GO" id="GO:0042744">
    <property type="term" value="P:hydrogen peroxide catabolic process"/>
    <property type="evidence" value="ECO:0007669"/>
    <property type="project" value="UniProtKB-KW"/>
</dbReference>
<feature type="disulfide bond" evidence="12">
    <location>
        <begin position="195"/>
        <end position="223"/>
    </location>
</feature>
<feature type="signal peptide" evidence="13">
    <location>
        <begin position="1"/>
        <end position="18"/>
    </location>
</feature>
<dbReference type="PRINTS" id="PR00458">
    <property type="entry name" value="PEROXIDASE"/>
</dbReference>
<dbReference type="EMBL" id="KI396296">
    <property type="protein sequence ID" value="ERM97505.1"/>
    <property type="molecule type" value="Genomic_DNA"/>
</dbReference>
<keyword evidence="2 13" id="KW-0575">Peroxidase</keyword>
<dbReference type="HOGENOM" id="CLU_010543_0_3_1"/>
<dbReference type="PROSITE" id="PS50873">
    <property type="entry name" value="PEROXIDASE_4"/>
    <property type="match status" value="1"/>
</dbReference>
<dbReference type="OrthoDB" id="2113341at2759"/>
<organism evidence="15 16">
    <name type="scientific">Amborella trichopoda</name>
    <dbReference type="NCBI Taxonomy" id="13333"/>
    <lineage>
        <taxon>Eukaryota</taxon>
        <taxon>Viridiplantae</taxon>
        <taxon>Streptophyta</taxon>
        <taxon>Embryophyta</taxon>
        <taxon>Tracheophyta</taxon>
        <taxon>Spermatophyta</taxon>
        <taxon>Magnoliopsida</taxon>
        <taxon>Amborellales</taxon>
        <taxon>Amborellaceae</taxon>
        <taxon>Amborella</taxon>
    </lineage>
</organism>
<dbReference type="GO" id="GO:0005576">
    <property type="term" value="C:extracellular region"/>
    <property type="evidence" value="ECO:0007669"/>
    <property type="project" value="UniProtKB-SubCell"/>
</dbReference>
<dbReference type="AlphaFoldDB" id="W1NR85"/>
<feature type="domain" description="Plant heme peroxidase family profile" evidence="14">
    <location>
        <begin position="20"/>
        <end position="318"/>
    </location>
</feature>
<dbReference type="CDD" id="cd00693">
    <property type="entry name" value="secretory_peroxidase"/>
    <property type="match status" value="1"/>
</dbReference>
<keyword evidence="13" id="KW-0964">Secreted</keyword>
<feature type="binding site" evidence="10">
    <location>
        <position position="65"/>
    </location>
    <ligand>
        <name>Ca(2+)</name>
        <dbReference type="ChEBI" id="CHEBI:29108"/>
        <label>1</label>
    </ligand>
</feature>
<keyword evidence="4 10" id="KW-0479">Metal-binding</keyword>
<feature type="binding site" evidence="10">
    <location>
        <position position="189"/>
    </location>
    <ligand>
        <name>Ca(2+)</name>
        <dbReference type="ChEBI" id="CHEBI:29108"/>
        <label>2</label>
    </ligand>
</feature>
<keyword evidence="10 13" id="KW-0106">Calcium</keyword>
<feature type="binding site" evidence="10">
    <location>
        <position position="67"/>
    </location>
    <ligand>
        <name>Ca(2+)</name>
        <dbReference type="ChEBI" id="CHEBI:29108"/>
        <label>1</label>
    </ligand>
</feature>
<dbReference type="GO" id="GO:0020037">
    <property type="term" value="F:heme binding"/>
    <property type="evidence" value="ECO:0007669"/>
    <property type="project" value="UniProtKB-UniRule"/>
</dbReference>
<evidence type="ECO:0000256" key="4">
    <source>
        <dbReference type="ARBA" id="ARBA00022723"/>
    </source>
</evidence>
<accession>W1NR85</accession>
<dbReference type="GO" id="GO:0046872">
    <property type="term" value="F:metal ion binding"/>
    <property type="evidence" value="ECO:0007669"/>
    <property type="project" value="UniProtKB-UniRule"/>
</dbReference>
<reference evidence="16" key="1">
    <citation type="journal article" date="2013" name="Science">
        <title>The Amborella genome and the evolution of flowering plants.</title>
        <authorList>
            <consortium name="Amborella Genome Project"/>
        </authorList>
    </citation>
    <scope>NUCLEOTIDE SEQUENCE [LARGE SCALE GENOMIC DNA]</scope>
</reference>
<dbReference type="SUPFAM" id="SSF48113">
    <property type="entry name" value="Heme-dependent peroxidases"/>
    <property type="match status" value="1"/>
</dbReference>
<comment type="similarity">
    <text evidence="13">Belongs to the peroxidase family. Classical plant (class III) peroxidase subfamily.</text>
</comment>
<keyword evidence="13" id="KW-0732">Signal</keyword>
<evidence type="ECO:0000256" key="5">
    <source>
        <dbReference type="ARBA" id="ARBA00023002"/>
    </source>
</evidence>
<dbReference type="GO" id="GO:0140825">
    <property type="term" value="F:lactoperoxidase activity"/>
    <property type="evidence" value="ECO:0007669"/>
    <property type="project" value="UniProtKB-EC"/>
</dbReference>
<keyword evidence="13" id="KW-0376">Hydrogen peroxide</keyword>
<keyword evidence="16" id="KW-1185">Reference proteome</keyword>
<comment type="cofactor">
    <cofactor evidence="10 13">
        <name>heme b</name>
        <dbReference type="ChEBI" id="CHEBI:60344"/>
    </cofactor>
    <text evidence="10 13">Binds 1 heme b (iron(II)-protoporphyrin IX) group per subunit.</text>
</comment>
<comment type="cofactor">
    <cofactor evidence="10 13">
        <name>Ca(2+)</name>
        <dbReference type="ChEBI" id="CHEBI:29108"/>
    </cofactor>
    <text evidence="10 13">Binds 2 calcium ions per subunit.</text>
</comment>
<evidence type="ECO:0000256" key="1">
    <source>
        <dbReference type="ARBA" id="ARBA00000189"/>
    </source>
</evidence>
<feature type="binding site" evidence="10">
    <location>
        <position position="239"/>
    </location>
    <ligand>
        <name>Ca(2+)</name>
        <dbReference type="ChEBI" id="CHEBI:29108"/>
        <label>2</label>
    </ligand>
</feature>
<evidence type="ECO:0000256" key="2">
    <source>
        <dbReference type="ARBA" id="ARBA00022559"/>
    </source>
</evidence>
<dbReference type="Gramene" id="ERM97505">
    <property type="protein sequence ID" value="ERM97505"/>
    <property type="gene ID" value="AMTR_s00123p00050310"/>
</dbReference>
<keyword evidence="5 13" id="KW-0560">Oxidoreductase</keyword>
<dbReference type="GO" id="GO:0006979">
    <property type="term" value="P:response to oxidative stress"/>
    <property type="evidence" value="ECO:0007669"/>
    <property type="project" value="UniProtKB-UniRule"/>
</dbReference>
<evidence type="ECO:0000256" key="3">
    <source>
        <dbReference type="ARBA" id="ARBA00022617"/>
    </source>
</evidence>
<feature type="disulfide bond" evidence="12">
    <location>
        <begin position="116"/>
        <end position="314"/>
    </location>
</feature>
<dbReference type="InterPro" id="IPR002016">
    <property type="entry name" value="Haem_peroxidase"/>
</dbReference>
<protein>
    <recommendedName>
        <fullName evidence="13">Peroxidase</fullName>
        <ecNumber evidence="13">1.11.1.7</ecNumber>
    </recommendedName>
</protein>
<dbReference type="GO" id="GO:0004601">
    <property type="term" value="F:peroxidase activity"/>
    <property type="evidence" value="ECO:0000318"/>
    <property type="project" value="GO_Central"/>
</dbReference>
<dbReference type="InterPro" id="IPR000823">
    <property type="entry name" value="Peroxidase_pln"/>
</dbReference>
<dbReference type="OMA" id="VMDPRTA"/>
<comment type="function">
    <text evidence="13">Removal of H(2)O(2), oxidation of toxic reductants, biosynthesis and degradation of lignin, suberization, auxin catabolism, response to environmental stresses such as wounding, pathogen attack and oxidative stress.</text>
</comment>
<evidence type="ECO:0000256" key="9">
    <source>
        <dbReference type="PIRSR" id="PIRSR600823-2"/>
    </source>
</evidence>
<dbReference type="GO" id="GO:0009505">
    <property type="term" value="C:plant-type cell wall"/>
    <property type="evidence" value="ECO:0000318"/>
    <property type="project" value="GO_Central"/>
</dbReference>
<dbReference type="STRING" id="13333.W1NR85"/>
<keyword evidence="3 13" id="KW-0349">Heme</keyword>
<feature type="active site" description="Proton acceptor" evidence="8">
    <location>
        <position position="61"/>
    </location>
</feature>
<feature type="chain" id="PRO_5005149624" description="Peroxidase" evidence="13">
    <location>
        <begin position="19"/>
        <end position="318"/>
    </location>
</feature>
<evidence type="ECO:0000313" key="15">
    <source>
        <dbReference type="EMBL" id="ERM97505.1"/>
    </source>
</evidence>
<sequence length="318" mass="34586">MAKLLLFLLVNFLTLGSGGSLSYDFYNTSCPDVEDVVRETLAPIFLTHPTAPAALLRLMFHDCQVQGCDASILLDTDHPRISSEMISSKNFGIKHRESIGIVKEAVESVCPNQVSCADIIVLAARESVAVSGGPYVEVALGRRDSTITDATLADTFLPSANVGVDEALRILTAKGLNLEESVAILGAHTLGATHCVNIINRLYGPKADTGIILDFKMLLQLNCPLGVTLASNATFVANDPTSLAFDNQFYQQILTGKGLLRVDSEMQHSAFTSPLVARFADHQDYFFRVFSSAFLKLSSYQVLTGNHGQIRKWCDRVN</sequence>
<dbReference type="EC" id="1.11.1.7" evidence="13"/>
<proteinExistence type="inferred from homology"/>
<dbReference type="InterPro" id="IPR033905">
    <property type="entry name" value="Secretory_peroxidase"/>
</dbReference>
<comment type="catalytic activity">
    <reaction evidence="1 13">
        <text>2 a phenolic donor + H2O2 = 2 a phenolic radical donor + 2 H2O</text>
        <dbReference type="Rhea" id="RHEA:56136"/>
        <dbReference type="ChEBI" id="CHEBI:15377"/>
        <dbReference type="ChEBI" id="CHEBI:16240"/>
        <dbReference type="ChEBI" id="CHEBI:139520"/>
        <dbReference type="ChEBI" id="CHEBI:139521"/>
        <dbReference type="EC" id="1.11.1.7"/>
    </reaction>
</comment>
<comment type="subcellular location">
    <subcellularLocation>
        <location evidence="13">Secreted</location>
    </subcellularLocation>
</comment>
<feature type="binding site" evidence="9">
    <location>
        <position position="158"/>
    </location>
    <ligand>
        <name>substrate</name>
    </ligand>
</feature>
<evidence type="ECO:0000256" key="12">
    <source>
        <dbReference type="PIRSR" id="PIRSR600823-5"/>
    </source>
</evidence>
<dbReference type="PANTHER" id="PTHR31517:SF81">
    <property type="entry name" value="PEROXIDASE"/>
    <property type="match status" value="1"/>
</dbReference>
<name>W1NR85_AMBTC</name>
<dbReference type="PRINTS" id="PR00461">
    <property type="entry name" value="PLPEROXIDASE"/>
</dbReference>
<evidence type="ECO:0000256" key="7">
    <source>
        <dbReference type="ARBA" id="ARBA00023157"/>
    </source>
</evidence>
<feature type="binding site" evidence="10">
    <location>
        <position position="69"/>
    </location>
    <ligand>
        <name>Ca(2+)</name>
        <dbReference type="ChEBI" id="CHEBI:29108"/>
        <label>1</label>
    </ligand>
</feature>
<feature type="disulfide bond" evidence="12">
    <location>
        <begin position="30"/>
        <end position="110"/>
    </location>
</feature>
<dbReference type="Gene3D" id="1.10.520.10">
    <property type="match status" value="1"/>
</dbReference>
<feature type="binding site" evidence="10">
    <location>
        <position position="246"/>
    </location>
    <ligand>
        <name>Ca(2+)</name>
        <dbReference type="ChEBI" id="CHEBI:29108"/>
        <label>2</label>
    </ligand>
</feature>
<dbReference type="eggNOG" id="ENOG502QPVF">
    <property type="taxonomic scope" value="Eukaryota"/>
</dbReference>
<feature type="site" description="Transition state stabilizer" evidence="11">
    <location>
        <position position="57"/>
    </location>
</feature>
<evidence type="ECO:0000256" key="11">
    <source>
        <dbReference type="PIRSR" id="PIRSR600823-4"/>
    </source>
</evidence>
<evidence type="ECO:0000313" key="16">
    <source>
        <dbReference type="Proteomes" id="UP000017836"/>
    </source>
</evidence>
<feature type="binding site" evidence="10">
    <location>
        <position position="84"/>
    </location>
    <ligand>
        <name>Ca(2+)</name>
        <dbReference type="ChEBI" id="CHEBI:29108"/>
        <label>1</label>
    </ligand>
</feature>
<dbReference type="PANTHER" id="PTHR31517">
    <property type="match status" value="1"/>
</dbReference>
<feature type="disulfide bond" evidence="12">
    <location>
        <begin position="63"/>
        <end position="68"/>
    </location>
</feature>
<dbReference type="FunFam" id="1.10.420.10:FF:000001">
    <property type="entry name" value="Peroxidase"/>
    <property type="match status" value="1"/>
</dbReference>
<dbReference type="GO" id="GO:0006950">
    <property type="term" value="P:response to stress"/>
    <property type="evidence" value="ECO:0000318"/>
    <property type="project" value="GO_Central"/>
</dbReference>
<feature type="binding site" evidence="10">
    <location>
        <position position="71"/>
    </location>
    <ligand>
        <name>Ca(2+)</name>
        <dbReference type="ChEBI" id="CHEBI:29108"/>
        <label>1</label>
    </ligand>
</feature>
<feature type="binding site" evidence="10">
    <location>
        <position position="241"/>
    </location>
    <ligand>
        <name>Ca(2+)</name>
        <dbReference type="ChEBI" id="CHEBI:29108"/>
        <label>2</label>
    </ligand>
</feature>
<dbReference type="Proteomes" id="UP000017836">
    <property type="component" value="Unassembled WGS sequence"/>
</dbReference>
<feature type="binding site" description="axial binding residue" evidence="10">
    <location>
        <position position="188"/>
    </location>
    <ligand>
        <name>heme b</name>
        <dbReference type="ChEBI" id="CHEBI:60344"/>
    </ligand>
    <ligandPart>
        <name>Fe</name>
        <dbReference type="ChEBI" id="CHEBI:18248"/>
    </ligandPart>
</feature>